<feature type="region of interest" description="Disordered" evidence="1">
    <location>
        <begin position="13"/>
        <end position="45"/>
    </location>
</feature>
<proteinExistence type="predicted"/>
<evidence type="ECO:0000313" key="2">
    <source>
        <dbReference type="EMBL" id="MED6146402.1"/>
    </source>
</evidence>
<evidence type="ECO:0000256" key="1">
    <source>
        <dbReference type="SAM" id="MobiDB-lite"/>
    </source>
</evidence>
<sequence length="151" mass="17334">MVGLRWRTWSPSVSQRFPGPCPRSPQSKTSTHRASDPRQLRPRPVSSVFPSKIDIMAIFEFHSLHLGPLLHLLHTGQSRKILTLNKLQILGQRFNLRIQKRGSQGRVPLRFKHVHLVFGGSQLMRPRDRSRKKRSFVANSSGPMSREPCQI</sequence>
<comment type="caution">
    <text evidence="2">The sequence shown here is derived from an EMBL/GenBank/DDBJ whole genome shotgun (WGS) entry which is preliminary data.</text>
</comment>
<accession>A0ABU6TCG3</accession>
<organism evidence="2 3">
    <name type="scientific">Stylosanthes scabra</name>
    <dbReference type="NCBI Taxonomy" id="79078"/>
    <lineage>
        <taxon>Eukaryota</taxon>
        <taxon>Viridiplantae</taxon>
        <taxon>Streptophyta</taxon>
        <taxon>Embryophyta</taxon>
        <taxon>Tracheophyta</taxon>
        <taxon>Spermatophyta</taxon>
        <taxon>Magnoliopsida</taxon>
        <taxon>eudicotyledons</taxon>
        <taxon>Gunneridae</taxon>
        <taxon>Pentapetalae</taxon>
        <taxon>rosids</taxon>
        <taxon>fabids</taxon>
        <taxon>Fabales</taxon>
        <taxon>Fabaceae</taxon>
        <taxon>Papilionoideae</taxon>
        <taxon>50 kb inversion clade</taxon>
        <taxon>dalbergioids sensu lato</taxon>
        <taxon>Dalbergieae</taxon>
        <taxon>Pterocarpus clade</taxon>
        <taxon>Stylosanthes</taxon>
    </lineage>
</organism>
<dbReference type="EMBL" id="JASCZI010090778">
    <property type="protein sequence ID" value="MED6146402.1"/>
    <property type="molecule type" value="Genomic_DNA"/>
</dbReference>
<reference evidence="2 3" key="1">
    <citation type="journal article" date="2023" name="Plants (Basel)">
        <title>Bridging the Gap: Combining Genomics and Transcriptomics Approaches to Understand Stylosanthes scabra, an Orphan Legume from the Brazilian Caatinga.</title>
        <authorList>
            <person name="Ferreira-Neto J.R.C."/>
            <person name="da Silva M.D."/>
            <person name="Binneck E."/>
            <person name="de Melo N.F."/>
            <person name="da Silva R.H."/>
            <person name="de Melo A.L.T.M."/>
            <person name="Pandolfi V."/>
            <person name="Bustamante F.O."/>
            <person name="Brasileiro-Vidal A.C."/>
            <person name="Benko-Iseppon A.M."/>
        </authorList>
    </citation>
    <scope>NUCLEOTIDE SEQUENCE [LARGE SCALE GENOMIC DNA]</scope>
    <source>
        <tissue evidence="2">Leaves</tissue>
    </source>
</reference>
<protein>
    <submittedName>
        <fullName evidence="2">Uncharacterized protein</fullName>
    </submittedName>
</protein>
<keyword evidence="3" id="KW-1185">Reference proteome</keyword>
<feature type="region of interest" description="Disordered" evidence="1">
    <location>
        <begin position="125"/>
        <end position="151"/>
    </location>
</feature>
<gene>
    <name evidence="2" type="ORF">PIB30_034130</name>
</gene>
<dbReference type="Proteomes" id="UP001341840">
    <property type="component" value="Unassembled WGS sequence"/>
</dbReference>
<evidence type="ECO:0000313" key="3">
    <source>
        <dbReference type="Proteomes" id="UP001341840"/>
    </source>
</evidence>
<name>A0ABU6TCG3_9FABA</name>